<dbReference type="EMBL" id="MRVG01000001">
    <property type="protein sequence ID" value="PMB73161.1"/>
    <property type="molecule type" value="Genomic_DNA"/>
</dbReference>
<sequence length="98" mass="10702">MAHDPPNLNSLPHPCSTSKTQNTGKSQAISSYLVKSARDRDGGIAVSEKKRLLLFEVQSLTGATWRKLKFPASGEKKEVRIDKSRAFLDTVDATASKS</sequence>
<reference evidence="2 3" key="1">
    <citation type="journal article" date="2016" name="Appl. Microbiol. Biotechnol.">
        <title>Characterization of T-DNA insertion mutants with decreased virulence in the entomopathogenic fungus Beauveria bassiana JEF-007.</title>
        <authorList>
            <person name="Kim S."/>
            <person name="Lee S.J."/>
            <person name="Nai Y.S."/>
            <person name="Yu J.S."/>
            <person name="Lee M.R."/>
            <person name="Yang Y.T."/>
            <person name="Kim J.S."/>
        </authorList>
    </citation>
    <scope>NUCLEOTIDE SEQUENCE [LARGE SCALE GENOMIC DNA]</scope>
    <source>
        <strain evidence="2 3">JEF-007</strain>
    </source>
</reference>
<name>A0A2N6P0W1_BEABA</name>
<gene>
    <name evidence="2" type="ORF">BM221_000581</name>
</gene>
<evidence type="ECO:0000313" key="3">
    <source>
        <dbReference type="Proteomes" id="UP000235728"/>
    </source>
</evidence>
<protein>
    <submittedName>
        <fullName evidence="2">Uncharacterized protein</fullName>
    </submittedName>
</protein>
<comment type="caution">
    <text evidence="2">The sequence shown here is derived from an EMBL/GenBank/DDBJ whole genome shotgun (WGS) entry which is preliminary data.</text>
</comment>
<organism evidence="2 3">
    <name type="scientific">Beauveria bassiana</name>
    <name type="common">White muscardine disease fungus</name>
    <name type="synonym">Tritirachium shiotae</name>
    <dbReference type="NCBI Taxonomy" id="176275"/>
    <lineage>
        <taxon>Eukaryota</taxon>
        <taxon>Fungi</taxon>
        <taxon>Dikarya</taxon>
        <taxon>Ascomycota</taxon>
        <taxon>Pezizomycotina</taxon>
        <taxon>Sordariomycetes</taxon>
        <taxon>Hypocreomycetidae</taxon>
        <taxon>Hypocreales</taxon>
        <taxon>Cordycipitaceae</taxon>
        <taxon>Beauveria</taxon>
    </lineage>
</organism>
<evidence type="ECO:0000256" key="1">
    <source>
        <dbReference type="SAM" id="MobiDB-lite"/>
    </source>
</evidence>
<feature type="region of interest" description="Disordered" evidence="1">
    <location>
        <begin position="1"/>
        <end position="28"/>
    </location>
</feature>
<dbReference type="Proteomes" id="UP000235728">
    <property type="component" value="Unassembled WGS sequence"/>
</dbReference>
<proteinExistence type="predicted"/>
<evidence type="ECO:0000313" key="2">
    <source>
        <dbReference type="EMBL" id="PMB73161.1"/>
    </source>
</evidence>
<dbReference type="AlphaFoldDB" id="A0A2N6P0W1"/>
<feature type="compositionally biased region" description="Polar residues" evidence="1">
    <location>
        <begin position="7"/>
        <end position="28"/>
    </location>
</feature>
<accession>A0A2N6P0W1</accession>